<name>A0A414I940_9FIRM</name>
<dbReference type="RefSeq" id="WP_118045276.1">
    <property type="nucleotide sequence ID" value="NZ_QSJW01000004.1"/>
</dbReference>
<evidence type="ECO:0000313" key="1">
    <source>
        <dbReference type="EMBL" id="RHE13246.1"/>
    </source>
</evidence>
<accession>A0A414I940</accession>
<dbReference type="EMBL" id="QSJW01000004">
    <property type="protein sequence ID" value="RHE13246.1"/>
    <property type="molecule type" value="Genomic_DNA"/>
</dbReference>
<evidence type="ECO:0000313" key="2">
    <source>
        <dbReference type="Proteomes" id="UP000284644"/>
    </source>
</evidence>
<proteinExistence type="predicted"/>
<dbReference type="Proteomes" id="UP000284644">
    <property type="component" value="Unassembled WGS sequence"/>
</dbReference>
<organism evidence="1 2">
    <name type="scientific">Blautia obeum</name>
    <dbReference type="NCBI Taxonomy" id="40520"/>
    <lineage>
        <taxon>Bacteria</taxon>
        <taxon>Bacillati</taxon>
        <taxon>Bacillota</taxon>
        <taxon>Clostridia</taxon>
        <taxon>Lachnospirales</taxon>
        <taxon>Lachnospiraceae</taxon>
        <taxon>Blautia</taxon>
    </lineage>
</organism>
<gene>
    <name evidence="1" type="ORF">DW767_07810</name>
</gene>
<protein>
    <submittedName>
        <fullName evidence="1">Uncharacterized protein</fullName>
    </submittedName>
</protein>
<comment type="caution">
    <text evidence="1">The sequence shown here is derived from an EMBL/GenBank/DDBJ whole genome shotgun (WGS) entry which is preliminary data.</text>
</comment>
<dbReference type="AlphaFoldDB" id="A0A414I940"/>
<reference evidence="1 2" key="1">
    <citation type="submission" date="2018-08" db="EMBL/GenBank/DDBJ databases">
        <title>A genome reference for cultivated species of the human gut microbiota.</title>
        <authorList>
            <person name="Zou Y."/>
            <person name="Xue W."/>
            <person name="Luo G."/>
        </authorList>
    </citation>
    <scope>NUCLEOTIDE SEQUENCE [LARGE SCALE GENOMIC DNA]</scope>
    <source>
        <strain evidence="1 2">AM29-25AC</strain>
    </source>
</reference>
<sequence>MTRTETTKFLGKLLTDTRLGGAGSHWASEVSVDPWTPKARRVDYMEFSPANQCSVSGIEKGIFTCYEIKSCKEDVYSGNGLNFFGEKNYIVTTMACYKDILPDFRSGKFANYMSEKHPDSSIYYGIMVAIPFWGEATEEFNDPTPLSEDRNWKLEIVLPCRQGIRTKSMTELLFCMLRSGR</sequence>